<dbReference type="PROSITE" id="PS50977">
    <property type="entry name" value="HTH_TETR_2"/>
    <property type="match status" value="1"/>
</dbReference>
<sequence>MSEDLRVIKTRSNIRREFLSLLEQYEFRAITVSMIIDRCQINRSTFYRNYEDKYALADAIVQDLLEEFSRNMETAFIRESKPKAGAFNFMLEYFSQHQKELTLLYQRVLPVNLFDQMLTCYSEALLKEITQIFPNAVRQQKLSRYFSRIIASNILTSIRWWHLESPETSRQEMEEIIRLTAEEGILPSLRNRFK</sequence>
<protein>
    <submittedName>
        <fullName evidence="4">TetR/AcrR family transcriptional regulator</fullName>
    </submittedName>
</protein>
<evidence type="ECO:0000259" key="3">
    <source>
        <dbReference type="PROSITE" id="PS50977"/>
    </source>
</evidence>
<comment type="caution">
    <text evidence="4">The sequence shown here is derived from an EMBL/GenBank/DDBJ whole genome shotgun (WGS) entry which is preliminary data.</text>
</comment>
<reference evidence="4 5" key="1">
    <citation type="journal article" date="2021" name="Sci. Rep.">
        <title>The distribution of antibiotic resistance genes in chicken gut microbiota commensals.</title>
        <authorList>
            <person name="Juricova H."/>
            <person name="Matiasovicova J."/>
            <person name="Kubasova T."/>
            <person name="Cejkova D."/>
            <person name="Rychlik I."/>
        </authorList>
    </citation>
    <scope>NUCLEOTIDE SEQUENCE [LARGE SCALE GENOMIC DNA]</scope>
    <source>
        <strain evidence="4 5">An564</strain>
    </source>
</reference>
<dbReference type="Pfam" id="PF00440">
    <property type="entry name" value="TetR_N"/>
    <property type="match status" value="1"/>
</dbReference>
<keyword evidence="1 2" id="KW-0238">DNA-binding</keyword>
<name>A0ABS2GP33_9FIRM</name>
<dbReference type="EMBL" id="JACSNR010000014">
    <property type="protein sequence ID" value="MBM6924265.1"/>
    <property type="molecule type" value="Genomic_DNA"/>
</dbReference>
<evidence type="ECO:0000313" key="5">
    <source>
        <dbReference type="Proteomes" id="UP000724149"/>
    </source>
</evidence>
<evidence type="ECO:0000313" key="4">
    <source>
        <dbReference type="EMBL" id="MBM6924265.1"/>
    </source>
</evidence>
<accession>A0ABS2GP33</accession>
<feature type="domain" description="HTH tetR-type" evidence="3">
    <location>
        <begin position="8"/>
        <end position="68"/>
    </location>
</feature>
<gene>
    <name evidence="4" type="ORF">H9X81_11275</name>
</gene>
<feature type="DNA-binding region" description="H-T-H motif" evidence="2">
    <location>
        <begin position="31"/>
        <end position="50"/>
    </location>
</feature>
<dbReference type="InterPro" id="IPR009057">
    <property type="entry name" value="Homeodomain-like_sf"/>
</dbReference>
<dbReference type="InterPro" id="IPR001647">
    <property type="entry name" value="HTH_TetR"/>
</dbReference>
<evidence type="ECO:0000256" key="2">
    <source>
        <dbReference type="PROSITE-ProRule" id="PRU00335"/>
    </source>
</evidence>
<dbReference type="Proteomes" id="UP000724149">
    <property type="component" value="Unassembled WGS sequence"/>
</dbReference>
<dbReference type="RefSeq" id="WP_204722099.1">
    <property type="nucleotide sequence ID" value="NZ_JACSNR010000014.1"/>
</dbReference>
<dbReference type="SUPFAM" id="SSF46689">
    <property type="entry name" value="Homeodomain-like"/>
    <property type="match status" value="1"/>
</dbReference>
<dbReference type="InterPro" id="IPR050624">
    <property type="entry name" value="HTH-type_Tx_Regulator"/>
</dbReference>
<dbReference type="PANTHER" id="PTHR43479">
    <property type="entry name" value="ACREF/ENVCD OPERON REPRESSOR-RELATED"/>
    <property type="match status" value="1"/>
</dbReference>
<dbReference type="Gene3D" id="1.10.357.10">
    <property type="entry name" value="Tetracycline Repressor, domain 2"/>
    <property type="match status" value="1"/>
</dbReference>
<evidence type="ECO:0000256" key="1">
    <source>
        <dbReference type="ARBA" id="ARBA00023125"/>
    </source>
</evidence>
<proteinExistence type="predicted"/>
<keyword evidence="5" id="KW-1185">Reference proteome</keyword>
<dbReference type="PANTHER" id="PTHR43479:SF7">
    <property type="entry name" value="TETR-FAMILY TRANSCRIPTIONAL REGULATOR"/>
    <property type="match status" value="1"/>
</dbReference>
<organism evidence="4 5">
    <name type="scientific">Hydrogenoanaerobacterium saccharovorans</name>
    <dbReference type="NCBI Taxonomy" id="474960"/>
    <lineage>
        <taxon>Bacteria</taxon>
        <taxon>Bacillati</taxon>
        <taxon>Bacillota</taxon>
        <taxon>Clostridia</taxon>
        <taxon>Eubacteriales</taxon>
        <taxon>Oscillospiraceae</taxon>
        <taxon>Hydrogenoanaerobacterium</taxon>
    </lineage>
</organism>